<organism evidence="1 2">
    <name type="scientific">Pseudonocardia broussonetiae</name>
    <dbReference type="NCBI Taxonomy" id="2736640"/>
    <lineage>
        <taxon>Bacteria</taxon>
        <taxon>Bacillati</taxon>
        <taxon>Actinomycetota</taxon>
        <taxon>Actinomycetes</taxon>
        <taxon>Pseudonocardiales</taxon>
        <taxon>Pseudonocardiaceae</taxon>
        <taxon>Pseudonocardia</taxon>
    </lineage>
</organism>
<protein>
    <submittedName>
        <fullName evidence="1">DUF2252 domain-containing protein</fullName>
    </submittedName>
</protein>
<sequence>MGRALRKRVPRSSLADWTALPGRPDPVAQIAESHVGRVESLVPIRVGRMTASPYGFLRGTAVVMATDVASLPRTGITPVVCGDAHLGNFGFYASPERDLVIDLNDFDEAHPGAWEWDLRRLVASTWVAGRHGKASEEQCAEAVRTCVSAYRDEVRYLSEKPLLSRSYERLDVVRLAEESPRALRSEVVRAARRARRRTGDRALPRFTEEFNGTRRLVEEPPLITRLPGSEADLVAAALDDYLQTLAPHWRRVLGGYTLLDVGHKVVGVGSVGLRAYVALLEGSAPDDVVFLQLKQARRSVLARHVHGDSALHAHQGQRVVEYQQALQTVSDPLLGWATVGDLQFYVRQFRDMKGSIDLEGIRPAALVDYAGVVGHLLAKGHARTSGASMIAGYVGRGDNLDRALSTFARRYADQTEADHAALVAAVGRGLVPCEPGY</sequence>
<reference evidence="1 2" key="1">
    <citation type="submission" date="2020-05" db="EMBL/GenBank/DDBJ databases">
        <authorList>
            <person name="Mo P."/>
        </authorList>
    </citation>
    <scope>NUCLEOTIDE SEQUENCE [LARGE SCALE GENOMIC DNA]</scope>
    <source>
        <strain evidence="1 2">Gen01</strain>
    </source>
</reference>
<proteinExistence type="predicted"/>
<gene>
    <name evidence="1" type="ORF">HOP40_28865</name>
</gene>
<evidence type="ECO:0000313" key="1">
    <source>
        <dbReference type="EMBL" id="QJY51000.1"/>
    </source>
</evidence>
<dbReference type="InterPro" id="IPR018721">
    <property type="entry name" value="DUF2252"/>
</dbReference>
<name>A0A6M6JU84_9PSEU</name>
<dbReference type="Proteomes" id="UP000505377">
    <property type="component" value="Chromosome"/>
</dbReference>
<keyword evidence="2" id="KW-1185">Reference proteome</keyword>
<dbReference type="EMBL" id="CP053564">
    <property type="protein sequence ID" value="QJY51000.1"/>
    <property type="molecule type" value="Genomic_DNA"/>
</dbReference>
<evidence type="ECO:0000313" key="2">
    <source>
        <dbReference type="Proteomes" id="UP000505377"/>
    </source>
</evidence>
<dbReference type="PANTHER" id="PTHR39441">
    <property type="entry name" value="DUF2252 DOMAIN-CONTAINING PROTEIN"/>
    <property type="match status" value="1"/>
</dbReference>
<dbReference type="PANTHER" id="PTHR39441:SF1">
    <property type="entry name" value="DUF2252 DOMAIN-CONTAINING PROTEIN"/>
    <property type="match status" value="1"/>
</dbReference>
<dbReference type="KEGG" id="pbro:HOP40_28865"/>
<dbReference type="AlphaFoldDB" id="A0A6M6JU84"/>
<accession>A0A6M6JU84</accession>
<dbReference type="Pfam" id="PF10009">
    <property type="entry name" value="DUF2252"/>
    <property type="match status" value="1"/>
</dbReference>